<gene>
    <name evidence="2" type="ORF">GMBLW1_36370</name>
</gene>
<dbReference type="Proteomes" id="UP000464378">
    <property type="component" value="Chromosome"/>
</dbReference>
<dbReference type="AlphaFoldDB" id="A0A6C2YVM2"/>
<dbReference type="Pfam" id="PF20254">
    <property type="entry name" value="DMFA2_C"/>
    <property type="match status" value="1"/>
</dbReference>
<accession>A0A6C2YVM2</accession>
<evidence type="ECO:0000313" key="2">
    <source>
        <dbReference type="EMBL" id="VIP05556.1"/>
    </source>
</evidence>
<dbReference type="RefSeq" id="WP_162660632.1">
    <property type="nucleotide sequence ID" value="NZ_LR593887.1"/>
</dbReference>
<protein>
    <recommendedName>
        <fullName evidence="1">N,N-dimethylformamidase beta subunit-like C-terminal domain-containing protein</fullName>
    </recommendedName>
</protein>
<dbReference type="EMBL" id="LR593887">
    <property type="protein sequence ID" value="VTS08468.1"/>
    <property type="molecule type" value="Genomic_DNA"/>
</dbReference>
<dbReference type="Gene3D" id="2.60.40.1120">
    <property type="entry name" value="Carboxypeptidase-like, regulatory domain"/>
    <property type="match status" value="1"/>
</dbReference>
<organism evidence="2">
    <name type="scientific">Tuwongella immobilis</name>
    <dbReference type="NCBI Taxonomy" id="692036"/>
    <lineage>
        <taxon>Bacteria</taxon>
        <taxon>Pseudomonadati</taxon>
        <taxon>Planctomycetota</taxon>
        <taxon>Planctomycetia</taxon>
        <taxon>Gemmatales</taxon>
        <taxon>Gemmataceae</taxon>
        <taxon>Tuwongella</taxon>
    </lineage>
</organism>
<feature type="domain" description="N,N-dimethylformamidase beta subunit-like C-terminal" evidence="1">
    <location>
        <begin position="162"/>
        <end position="505"/>
    </location>
</feature>
<keyword evidence="3" id="KW-1185">Reference proteome</keyword>
<dbReference type="InParanoid" id="A0A6C2YVM2"/>
<reference evidence="2" key="1">
    <citation type="submission" date="2019-04" db="EMBL/GenBank/DDBJ databases">
        <authorList>
            <consortium name="Science for Life Laboratories"/>
        </authorList>
    </citation>
    <scope>NUCLEOTIDE SEQUENCE</scope>
    <source>
        <strain evidence="2">MBLW1</strain>
    </source>
</reference>
<dbReference type="KEGG" id="tim:GMBLW1_36370"/>
<evidence type="ECO:0000313" key="3">
    <source>
        <dbReference type="Proteomes" id="UP000464378"/>
    </source>
</evidence>
<name>A0A6C2YVM2_9BACT</name>
<proteinExistence type="predicted"/>
<dbReference type="EMBL" id="LR586016">
    <property type="protein sequence ID" value="VIP05556.1"/>
    <property type="molecule type" value="Genomic_DNA"/>
</dbReference>
<dbReference type="InterPro" id="IPR046540">
    <property type="entry name" value="DMFA2_C"/>
</dbReference>
<sequence>MQPIAFVSDEMFAALEGVALEFRSVQGHRFAAVSTASGAVLLELPAGEYSVALAKAGFGSKRVTVTVSPGQPPLQFRLLRDGLLGYAWPKWVQGDERVQFRVHSTEAYKLSLWRYGLQKEFVQNVGWYDNHGPRASMQIVPDGFFAETGVRWKAGHGVHGQTIVAPNRSGLYYFHAETAHGEFFSFPLVVAPKSPTAKIAVLASTNTWNAYNPFGGRSNYILASCMPQEPIVNSQQDLPRYRSADYGEWKSGPSFDPLSFDRPEPYNHIPESVHSTDLIEGRQACHLAEAEWRLLAWLEREDFAYDFYSDAQLHDGTLDLSQYRVLVISTHPEYWSVPMFRKLRSWVFEQGGRLMYLGGNGLNCAVEFVDDGRAMVCLNSWPADRESRMHAVEASEASVLGVVYTDAGAMTAAPYQVLEPGHWVFAGTGLEAGDLFGEHILAQRYSGGASGHETDKTTPHTPPGVTILARGLNPDNGGAEMVCFETPSGGQVFSVGSITYPTGLLIDAITTQMTRNVLQRFLAD</sequence>
<evidence type="ECO:0000259" key="1">
    <source>
        <dbReference type="Pfam" id="PF20254"/>
    </source>
</evidence>